<proteinExistence type="predicted"/>
<evidence type="ECO:0000313" key="3">
    <source>
        <dbReference type="Proteomes" id="UP000605148"/>
    </source>
</evidence>
<comment type="caution">
    <text evidence="2">The sequence shown here is derived from an EMBL/GenBank/DDBJ whole genome shotgun (WGS) entry which is preliminary data.</text>
</comment>
<feature type="chain" id="PRO_5036926405" description="Bacterial spore germination immunoglobulin-like domain-containing protein" evidence="1">
    <location>
        <begin position="26"/>
        <end position="189"/>
    </location>
</feature>
<dbReference type="EMBL" id="BMFA01000007">
    <property type="protein sequence ID" value="GGB52649.1"/>
    <property type="molecule type" value="Genomic_DNA"/>
</dbReference>
<name>A0A916TLH5_9HYPH</name>
<gene>
    <name evidence="2" type="ORF">GCM10011316_25870</name>
</gene>
<protein>
    <recommendedName>
        <fullName evidence="4">Bacterial spore germination immunoglobulin-like domain-containing protein</fullName>
    </recommendedName>
</protein>
<evidence type="ECO:0000313" key="2">
    <source>
        <dbReference type="EMBL" id="GGB52649.1"/>
    </source>
</evidence>
<dbReference type="AlphaFoldDB" id="A0A916TLH5"/>
<keyword evidence="1" id="KW-0732">Signal</keyword>
<dbReference type="Proteomes" id="UP000605148">
    <property type="component" value="Unassembled WGS sequence"/>
</dbReference>
<sequence length="189" mass="20160">MGKQATRLACGAALGFIFFTAGAVASETTGTEPSVPAPSAALQQSQAMLDSAWRSSPLAFSKAVFTTRPASGYGQYDQRPNAEFGQSEAIHVYAEPVAYGFAERDGEAAYALTADYRLLTPSGQVLAEETGFARFAGTARQPRFELETVMSFQFEGLPAGSYILELTYQDEVDAASARITLPFRTTAGN</sequence>
<reference evidence="2" key="1">
    <citation type="journal article" date="2014" name="Int. J. Syst. Evol. Microbiol.">
        <title>Complete genome sequence of Corynebacterium casei LMG S-19264T (=DSM 44701T), isolated from a smear-ripened cheese.</title>
        <authorList>
            <consortium name="US DOE Joint Genome Institute (JGI-PGF)"/>
            <person name="Walter F."/>
            <person name="Albersmeier A."/>
            <person name="Kalinowski J."/>
            <person name="Ruckert C."/>
        </authorList>
    </citation>
    <scope>NUCLEOTIDE SEQUENCE</scope>
    <source>
        <strain evidence="2">CGMCC 1.12426</strain>
    </source>
</reference>
<dbReference type="RefSeq" id="WP_150496544.1">
    <property type="nucleotide sequence ID" value="NZ_BMFA01000007.1"/>
</dbReference>
<reference evidence="2" key="2">
    <citation type="submission" date="2020-09" db="EMBL/GenBank/DDBJ databases">
        <authorList>
            <person name="Sun Q."/>
            <person name="Zhou Y."/>
        </authorList>
    </citation>
    <scope>NUCLEOTIDE SEQUENCE</scope>
    <source>
        <strain evidence="2">CGMCC 1.12426</strain>
    </source>
</reference>
<organism evidence="2 3">
    <name type="scientific">Roseibium aquae</name>
    <dbReference type="NCBI Taxonomy" id="1323746"/>
    <lineage>
        <taxon>Bacteria</taxon>
        <taxon>Pseudomonadati</taxon>
        <taxon>Pseudomonadota</taxon>
        <taxon>Alphaproteobacteria</taxon>
        <taxon>Hyphomicrobiales</taxon>
        <taxon>Stappiaceae</taxon>
        <taxon>Roseibium</taxon>
    </lineage>
</organism>
<evidence type="ECO:0008006" key="4">
    <source>
        <dbReference type="Google" id="ProtNLM"/>
    </source>
</evidence>
<evidence type="ECO:0000256" key="1">
    <source>
        <dbReference type="SAM" id="SignalP"/>
    </source>
</evidence>
<feature type="signal peptide" evidence="1">
    <location>
        <begin position="1"/>
        <end position="25"/>
    </location>
</feature>
<keyword evidence="3" id="KW-1185">Reference proteome</keyword>
<dbReference type="OrthoDB" id="8444059at2"/>
<accession>A0A916TLH5</accession>